<keyword evidence="5" id="KW-0443">Lipid metabolism</keyword>
<name>S7TU64_DESML</name>
<dbReference type="GO" id="GO:0008168">
    <property type="term" value="F:methyltransferase activity"/>
    <property type="evidence" value="ECO:0007669"/>
    <property type="project" value="UniProtKB-KW"/>
</dbReference>
<dbReference type="OrthoDB" id="9782855at2"/>
<dbReference type="PATRIC" id="fig|1121405.3.peg.2029"/>
<feature type="active site" evidence="6">
    <location>
        <position position="396"/>
    </location>
</feature>
<dbReference type="InterPro" id="IPR050723">
    <property type="entry name" value="CFA/CMAS"/>
</dbReference>
<evidence type="ECO:0000256" key="2">
    <source>
        <dbReference type="ARBA" id="ARBA00022603"/>
    </source>
</evidence>
<keyword evidence="8" id="KW-1185">Reference proteome</keyword>
<dbReference type="PIRSF" id="PIRSF003085">
    <property type="entry name" value="CMAS"/>
    <property type="match status" value="1"/>
</dbReference>
<keyword evidence="2" id="KW-0489">Methyltransferase</keyword>
<evidence type="ECO:0000313" key="7">
    <source>
        <dbReference type="EMBL" id="EPR40260.1"/>
    </source>
</evidence>
<reference evidence="7 8" key="1">
    <citation type="journal article" date="2013" name="Genome Announc.">
        <title>Draft genome sequences for three mercury-methylating, sulfate-reducing bacteria.</title>
        <authorList>
            <person name="Brown S.D."/>
            <person name="Hurt R.A.Jr."/>
            <person name="Gilmour C.C."/>
            <person name="Elias D.A."/>
        </authorList>
    </citation>
    <scope>NUCLEOTIDE SEQUENCE [LARGE SCALE GENOMIC DNA]</scope>
    <source>
        <strain evidence="7 8">DSM 2059</strain>
    </source>
</reference>
<dbReference type="Gene3D" id="3.40.50.150">
    <property type="entry name" value="Vaccinia Virus protein VP39"/>
    <property type="match status" value="1"/>
</dbReference>
<dbReference type="PANTHER" id="PTHR43667:SF2">
    <property type="entry name" value="FATTY ACID C-METHYL TRANSFERASE"/>
    <property type="match status" value="1"/>
</dbReference>
<dbReference type="InterPro" id="IPR003333">
    <property type="entry name" value="CMAS"/>
</dbReference>
<dbReference type="STRING" id="897.B2D07_18450"/>
<dbReference type="InterPro" id="IPR029063">
    <property type="entry name" value="SAM-dependent_MTases_sf"/>
</dbReference>
<dbReference type="GO" id="GO:0008610">
    <property type="term" value="P:lipid biosynthetic process"/>
    <property type="evidence" value="ECO:0007669"/>
    <property type="project" value="InterPro"/>
</dbReference>
<comment type="caution">
    <text evidence="7">The sequence shown here is derived from an EMBL/GenBank/DDBJ whole genome shotgun (WGS) entry which is preliminary data.</text>
</comment>
<dbReference type="Pfam" id="PF02353">
    <property type="entry name" value="CMAS"/>
    <property type="match status" value="1"/>
</dbReference>
<dbReference type="PANTHER" id="PTHR43667">
    <property type="entry name" value="CYCLOPROPANE-FATTY-ACYL-PHOSPHOLIPID SYNTHASE"/>
    <property type="match status" value="1"/>
</dbReference>
<dbReference type="AlphaFoldDB" id="S7TU64"/>
<evidence type="ECO:0000256" key="6">
    <source>
        <dbReference type="PIRSR" id="PIRSR003085-1"/>
    </source>
</evidence>
<accession>S7TU64</accession>
<dbReference type="Proteomes" id="UP000014977">
    <property type="component" value="Unassembled WGS sequence"/>
</dbReference>
<comment type="similarity">
    <text evidence="1">Belongs to the CFA/CMAS family.</text>
</comment>
<evidence type="ECO:0000256" key="1">
    <source>
        <dbReference type="ARBA" id="ARBA00010815"/>
    </source>
</evidence>
<evidence type="ECO:0000313" key="8">
    <source>
        <dbReference type="Proteomes" id="UP000014977"/>
    </source>
</evidence>
<organism evidence="7 8">
    <name type="scientific">Desulfococcus multivorans DSM 2059</name>
    <dbReference type="NCBI Taxonomy" id="1121405"/>
    <lineage>
        <taxon>Bacteria</taxon>
        <taxon>Pseudomonadati</taxon>
        <taxon>Thermodesulfobacteriota</taxon>
        <taxon>Desulfobacteria</taxon>
        <taxon>Desulfobacterales</taxon>
        <taxon>Desulfococcaceae</taxon>
        <taxon>Desulfococcus</taxon>
    </lineage>
</organism>
<protein>
    <submittedName>
        <fullName evidence="7">Cyclopropane-fatty-acyl-phospholipid synthase</fullName>
    </submittedName>
</protein>
<proteinExistence type="inferred from homology"/>
<evidence type="ECO:0000256" key="4">
    <source>
        <dbReference type="ARBA" id="ARBA00022691"/>
    </source>
</evidence>
<keyword evidence="4" id="KW-0949">S-adenosyl-L-methionine</keyword>
<keyword evidence="3" id="KW-0808">Transferase</keyword>
<evidence type="ECO:0000256" key="3">
    <source>
        <dbReference type="ARBA" id="ARBA00022679"/>
    </source>
</evidence>
<dbReference type="CDD" id="cd02440">
    <property type="entry name" value="AdoMet_MTases"/>
    <property type="match status" value="1"/>
</dbReference>
<dbReference type="eggNOG" id="COG2230">
    <property type="taxonomic scope" value="Bacteria"/>
</dbReference>
<sequence>MKAAEINDNLNTCKSVSSESNISVTDKWARSLVLKMLDRIQHGQIVLTEGDDQRILGRAQGVTARITVRHPGFYGKLLFGGSIGAGEAYVDHLWDSEDLVALVRLMALNTEQLNKMERGFAWLLRPFQLFSHYRNRNSKRGARRNILSHYDLGNDMYKSFLDPTMMYSSAIYPQKESSLEDASLNKLDVVCRKLDLKPTDRVVEIGAGWGGFAIYAARNYGCRVTTTTISDAQYEEAGRRIAASGLADRITLLKQDYRDLTGRYDKLVSIEMIEAVGHKYLPEFFRKCGSLLEKDGVMLLQAITIVDQRYDSYVRSVDFIQRHIFPGGSVPSNRRMIDLIARETDMVVRHMEDFGRHYARTLKDWRRRFNAAFSSLREKGYDETFRRLWEYYFAYCEGGFRERAISVVHIVATRPGNRKYEVDL</sequence>
<dbReference type="SUPFAM" id="SSF53335">
    <property type="entry name" value="S-adenosyl-L-methionine-dependent methyltransferases"/>
    <property type="match status" value="1"/>
</dbReference>
<dbReference type="EMBL" id="ATHJ01000084">
    <property type="protein sequence ID" value="EPR40260.1"/>
    <property type="molecule type" value="Genomic_DNA"/>
</dbReference>
<evidence type="ECO:0000256" key="5">
    <source>
        <dbReference type="ARBA" id="ARBA00023098"/>
    </source>
</evidence>
<dbReference type="GO" id="GO:0032259">
    <property type="term" value="P:methylation"/>
    <property type="evidence" value="ECO:0007669"/>
    <property type="project" value="UniProtKB-KW"/>
</dbReference>
<gene>
    <name evidence="7" type="ORF">dsmv_2395</name>
</gene>